<proteinExistence type="predicted"/>
<gene>
    <name evidence="2" type="ORF">AVDCRST_MAG57-407</name>
</gene>
<dbReference type="EMBL" id="CADCTI010000041">
    <property type="protein sequence ID" value="CAA9217965.1"/>
    <property type="molecule type" value="Genomic_DNA"/>
</dbReference>
<feature type="compositionally biased region" description="Basic residues" evidence="1">
    <location>
        <begin position="24"/>
        <end position="36"/>
    </location>
</feature>
<feature type="non-terminal residue" evidence="2">
    <location>
        <position position="198"/>
    </location>
</feature>
<feature type="compositionally biased region" description="Basic and acidic residues" evidence="1">
    <location>
        <begin position="178"/>
        <end position="187"/>
    </location>
</feature>
<protein>
    <submittedName>
        <fullName evidence="2">Uncharacterized protein</fullName>
    </submittedName>
</protein>
<accession>A0A6J4HA39</accession>
<evidence type="ECO:0000313" key="2">
    <source>
        <dbReference type="EMBL" id="CAA9217965.1"/>
    </source>
</evidence>
<feature type="compositionally biased region" description="Low complexity" evidence="1">
    <location>
        <begin position="188"/>
        <end position="198"/>
    </location>
</feature>
<feature type="region of interest" description="Disordered" evidence="1">
    <location>
        <begin position="1"/>
        <end position="61"/>
    </location>
</feature>
<feature type="region of interest" description="Disordered" evidence="1">
    <location>
        <begin position="74"/>
        <end position="198"/>
    </location>
</feature>
<dbReference type="AlphaFoldDB" id="A0A6J4HA39"/>
<evidence type="ECO:0000256" key="1">
    <source>
        <dbReference type="SAM" id="MobiDB-lite"/>
    </source>
</evidence>
<feature type="compositionally biased region" description="Low complexity" evidence="1">
    <location>
        <begin position="37"/>
        <end position="47"/>
    </location>
</feature>
<sequence>DRIRHPQRLPPGQAHRAPEPRGAARPHPRLGCRPRPGRPSLGPPTGLRPRHHRGALGIPRAAAGEVAARALRRARLPHPGVRHGTAAEGAVRGTPEVLLRHLQRRAPRPLAAADPGRPGGRVGGTPEVVRHAAPGQPVQRDRREGGVHPRRRAVAAGEQAGRRPPPPARPGHRRRAVDRRGGRDGPRRPQGPARRPRL</sequence>
<reference evidence="2" key="1">
    <citation type="submission" date="2020-02" db="EMBL/GenBank/DDBJ databases">
        <authorList>
            <person name="Meier V. D."/>
        </authorList>
    </citation>
    <scope>NUCLEOTIDE SEQUENCE</scope>
    <source>
        <strain evidence="2">AVDCRST_MAG57</strain>
    </source>
</reference>
<name>A0A6J4HA39_9ACTN</name>
<organism evidence="2">
    <name type="scientific">uncultured Blastococcus sp</name>
    <dbReference type="NCBI Taxonomy" id="217144"/>
    <lineage>
        <taxon>Bacteria</taxon>
        <taxon>Bacillati</taxon>
        <taxon>Actinomycetota</taxon>
        <taxon>Actinomycetes</taxon>
        <taxon>Geodermatophilales</taxon>
        <taxon>Geodermatophilaceae</taxon>
        <taxon>Blastococcus</taxon>
        <taxon>environmental samples</taxon>
    </lineage>
</organism>
<feature type="non-terminal residue" evidence="2">
    <location>
        <position position="1"/>
    </location>
</feature>